<dbReference type="Gene3D" id="3.30.250.20">
    <property type="entry name" value="L1 transposable element, C-terminal domain"/>
    <property type="match status" value="1"/>
</dbReference>
<dbReference type="GO" id="GO:0032197">
    <property type="term" value="P:retrotransposition"/>
    <property type="evidence" value="ECO:0000318"/>
    <property type="project" value="GO_Central"/>
</dbReference>
<dbReference type="GeneTree" id="ENSGT00940000160789"/>
<reference evidence="1" key="3">
    <citation type="submission" date="2025-09" db="UniProtKB">
        <authorList>
            <consortium name="Ensembl"/>
        </authorList>
    </citation>
    <scope>IDENTIFICATION</scope>
</reference>
<dbReference type="OMA" id="HDYPPEI"/>
<protein>
    <recommendedName>
        <fullName evidence="3">L1 transposable element RRM domain-containing protein</fullName>
    </recommendedName>
</protein>
<dbReference type="InParanoid" id="W5LX58"/>
<keyword evidence="2" id="KW-1185">Reference proteome</keyword>
<dbReference type="STRING" id="7918.ENSLOCP00000000715"/>
<reference evidence="2" key="1">
    <citation type="submission" date="2011-12" db="EMBL/GenBank/DDBJ databases">
        <title>The Draft Genome of Lepisosteus oculatus.</title>
        <authorList>
            <consortium name="The Broad Institute Genome Assembly &amp; Analysis Group"/>
            <consortium name="Computational R&amp;D Group"/>
            <consortium name="and Sequencing Platform"/>
            <person name="Di Palma F."/>
            <person name="Alfoldi J."/>
            <person name="Johnson J."/>
            <person name="Berlin A."/>
            <person name="Gnerre S."/>
            <person name="Jaffe D."/>
            <person name="MacCallum I."/>
            <person name="Young S."/>
            <person name="Walker B.J."/>
            <person name="Lander E.S."/>
            <person name="Lindblad-Toh K."/>
        </authorList>
    </citation>
    <scope>NUCLEOTIDE SEQUENCE [LARGE SCALE GENOMIC DNA]</scope>
</reference>
<dbReference type="Proteomes" id="UP000018468">
    <property type="component" value="Unassembled WGS sequence"/>
</dbReference>
<dbReference type="HOGENOM" id="CLU_062834_1_2_1"/>
<proteinExistence type="predicted"/>
<dbReference type="InterPro" id="IPR004244">
    <property type="entry name" value="Transposase_22"/>
</dbReference>
<dbReference type="GO" id="GO:1990904">
    <property type="term" value="C:ribonucleoprotein complex"/>
    <property type="evidence" value="ECO:0000318"/>
    <property type="project" value="GO_Central"/>
</dbReference>
<evidence type="ECO:0008006" key="3">
    <source>
        <dbReference type="Google" id="ProtNLM"/>
    </source>
</evidence>
<dbReference type="PANTHER" id="PTHR11505">
    <property type="entry name" value="L1 TRANSPOSABLE ELEMENT-RELATED"/>
    <property type="match status" value="1"/>
</dbReference>
<organism evidence="1 2">
    <name type="scientific">Lepisosteus oculatus</name>
    <name type="common">Spotted gar</name>
    <dbReference type="NCBI Taxonomy" id="7918"/>
    <lineage>
        <taxon>Eukaryota</taxon>
        <taxon>Metazoa</taxon>
        <taxon>Chordata</taxon>
        <taxon>Craniata</taxon>
        <taxon>Vertebrata</taxon>
        <taxon>Euteleostomi</taxon>
        <taxon>Actinopterygii</taxon>
        <taxon>Neopterygii</taxon>
        <taxon>Holostei</taxon>
        <taxon>Semionotiformes</taxon>
        <taxon>Lepisosteidae</taxon>
        <taxon>Lepisosteus</taxon>
    </lineage>
</organism>
<reference evidence="1" key="2">
    <citation type="submission" date="2025-08" db="UniProtKB">
        <authorList>
            <consortium name="Ensembl"/>
        </authorList>
    </citation>
    <scope>IDENTIFICATION</scope>
</reference>
<dbReference type="Ensembl" id="ENSLOCT00000000718.1">
    <property type="protein sequence ID" value="ENSLOCP00000000715.1"/>
    <property type="gene ID" value="ENSLOCG00000000646.1"/>
</dbReference>
<dbReference type="GO" id="GO:0003727">
    <property type="term" value="F:single-stranded RNA binding"/>
    <property type="evidence" value="ECO:0000318"/>
    <property type="project" value="GO_Central"/>
</dbReference>
<evidence type="ECO:0000313" key="2">
    <source>
        <dbReference type="Proteomes" id="UP000018468"/>
    </source>
</evidence>
<sequence>TSLQKILQELRDFRQDSKQQLTDIKWELSRVNERLGEAKRRIEEVETRVLTTETVIKQNTLETKLTDQEGRSRRDNIWMDEIPEESEGRCMNTSLETVLRGELDLPKEVELRIERAQRALAPRLIGPDAKPLSIALQFLSYKKKRSVIKLGKTNNFSIIVSDFIPVVFKKHMEFSEVKKVLKSQKIQFQTPFPARLWLFYEDSTGHHSAAAATKDMAER</sequence>
<dbReference type="InterPro" id="IPR042566">
    <property type="entry name" value="L1_C"/>
</dbReference>
<dbReference type="AlphaFoldDB" id="W5LX58"/>
<dbReference type="Gene3D" id="3.30.70.1820">
    <property type="entry name" value="L1 transposable element, RRM domain"/>
    <property type="match status" value="1"/>
</dbReference>
<dbReference type="eggNOG" id="ENOG502RTUT">
    <property type="taxonomic scope" value="Eukaryota"/>
</dbReference>
<accession>W5LX58</accession>
<name>W5LX58_LEPOC</name>
<evidence type="ECO:0000313" key="1">
    <source>
        <dbReference type="Ensembl" id="ENSLOCP00000000715.1"/>
    </source>
</evidence>